<proteinExistence type="predicted"/>
<organism evidence="1 2">
    <name type="scientific">Vibrio harveyi</name>
    <name type="common">Beneckea harveyi</name>
    <dbReference type="NCBI Taxonomy" id="669"/>
    <lineage>
        <taxon>Bacteria</taxon>
        <taxon>Pseudomonadati</taxon>
        <taxon>Pseudomonadota</taxon>
        <taxon>Gammaproteobacteria</taxon>
        <taxon>Vibrionales</taxon>
        <taxon>Vibrionaceae</taxon>
        <taxon>Vibrio</taxon>
    </lineage>
</organism>
<protein>
    <submittedName>
        <fullName evidence="1">Uncharacterized protein</fullName>
    </submittedName>
</protein>
<dbReference type="AlphaFoldDB" id="A0A454CWX3"/>
<feature type="non-terminal residue" evidence="1">
    <location>
        <position position="1"/>
    </location>
</feature>
<sequence length="17" mass="2001">FYSPNSWCAFCVSEFVD</sequence>
<reference evidence="1 2" key="1">
    <citation type="submission" date="2012-10" db="EMBL/GenBank/DDBJ databases">
        <title>Genome sequence of Vibrio Cholerae HENC-02.</title>
        <authorList>
            <person name="Eppinger M."/>
            <person name="Hasan N.A."/>
            <person name="Sengamalay N."/>
            <person name="Hine E."/>
            <person name="Su Q."/>
            <person name="Daugherty S.C."/>
            <person name="Young S."/>
            <person name="Sadzewicz L."/>
            <person name="Tallon L."/>
            <person name="Cebula T.A."/>
            <person name="Ravel J."/>
            <person name="Colwell R.R."/>
        </authorList>
    </citation>
    <scope>NUCLEOTIDE SEQUENCE [LARGE SCALE GENOMIC DNA]</scope>
    <source>
        <strain evidence="1 2">HENC-02</strain>
    </source>
</reference>
<dbReference type="Proteomes" id="UP000008367">
    <property type="component" value="Unassembled WGS sequence"/>
</dbReference>
<comment type="caution">
    <text evidence="1">The sequence shown here is derived from an EMBL/GenBank/DDBJ whole genome shotgun (WGS) entry which is preliminary data.</text>
</comment>
<dbReference type="EMBL" id="AJSR01001437">
    <property type="protein sequence ID" value="EKM30918.1"/>
    <property type="molecule type" value="Genomic_DNA"/>
</dbReference>
<accession>A0A454CWX3</accession>
<evidence type="ECO:0000313" key="2">
    <source>
        <dbReference type="Proteomes" id="UP000008367"/>
    </source>
</evidence>
<evidence type="ECO:0000313" key="1">
    <source>
        <dbReference type="EMBL" id="EKM30918.1"/>
    </source>
</evidence>
<gene>
    <name evidence="1" type="ORF">VCHENC02_3381B</name>
</gene>
<name>A0A454CWX3_VIBHA</name>